<keyword evidence="6" id="KW-1208">Phospholipid metabolism</keyword>
<evidence type="ECO:0000256" key="4">
    <source>
        <dbReference type="ARBA" id="ARBA00023098"/>
    </source>
</evidence>
<evidence type="ECO:0000259" key="9">
    <source>
        <dbReference type="Pfam" id="PF07479"/>
    </source>
</evidence>
<dbReference type="InterPro" id="IPR036291">
    <property type="entry name" value="NAD(P)-bd_dom_sf"/>
</dbReference>
<evidence type="ECO:0000256" key="3">
    <source>
        <dbReference type="ARBA" id="ARBA00023002"/>
    </source>
</evidence>
<comment type="similarity">
    <text evidence="1">Belongs to the NAD-dependent glycerol-3-phosphate dehydrogenase family.</text>
</comment>
<dbReference type="InterPro" id="IPR006168">
    <property type="entry name" value="G3P_DH_NAD-dep"/>
</dbReference>
<dbReference type="GO" id="GO:0047952">
    <property type="term" value="F:glycerol-3-phosphate dehydrogenase [NAD(P)+] activity"/>
    <property type="evidence" value="ECO:0007669"/>
    <property type="project" value="TreeGrafter"/>
</dbReference>
<keyword evidence="7" id="KW-0520">NAD</keyword>
<keyword evidence="4" id="KW-0443">Lipid metabolism</keyword>
<reference evidence="10 11" key="1">
    <citation type="submission" date="2007-06" db="EMBL/GenBank/DDBJ databases">
        <authorList>
            <person name="Shimkets L."/>
            <person name="Ferriera S."/>
            <person name="Johnson J."/>
            <person name="Kravitz S."/>
            <person name="Beeson K."/>
            <person name="Sutton G."/>
            <person name="Rogers Y.-H."/>
            <person name="Friedman R."/>
            <person name="Frazier M."/>
            <person name="Venter J.C."/>
        </authorList>
    </citation>
    <scope>NUCLEOTIDE SEQUENCE [LARGE SCALE GENOMIC DNA]</scope>
    <source>
        <strain evidence="10 11">SIR-1</strain>
    </source>
</reference>
<dbReference type="GO" id="GO:0005975">
    <property type="term" value="P:carbohydrate metabolic process"/>
    <property type="evidence" value="ECO:0007669"/>
    <property type="project" value="InterPro"/>
</dbReference>
<dbReference type="Gene3D" id="1.10.1040.10">
    <property type="entry name" value="N-(1-d-carboxylethyl)-l-norvaline Dehydrogenase, domain 2"/>
    <property type="match status" value="1"/>
</dbReference>
<evidence type="ECO:0000256" key="5">
    <source>
        <dbReference type="ARBA" id="ARBA00023209"/>
    </source>
</evidence>
<feature type="domain" description="Glycerol-3-phosphate dehydrogenase NAD-dependent C-terminal" evidence="9">
    <location>
        <begin position="166"/>
        <end position="306"/>
    </location>
</feature>
<dbReference type="RefSeq" id="WP_006976422.1">
    <property type="nucleotide sequence ID" value="NZ_ABCS01000131.1"/>
</dbReference>
<dbReference type="GO" id="GO:0046168">
    <property type="term" value="P:glycerol-3-phosphate catabolic process"/>
    <property type="evidence" value="ECO:0007669"/>
    <property type="project" value="InterPro"/>
</dbReference>
<dbReference type="AlphaFoldDB" id="A6GI86"/>
<dbReference type="Gene3D" id="3.40.50.720">
    <property type="entry name" value="NAD(P)-binding Rossmann-like Domain"/>
    <property type="match status" value="1"/>
</dbReference>
<dbReference type="PIRSF" id="PIRSF000114">
    <property type="entry name" value="Glycerol-3-P_dh"/>
    <property type="match status" value="1"/>
</dbReference>
<name>A6GI86_9BACT</name>
<keyword evidence="2" id="KW-0444">Lipid biosynthesis</keyword>
<dbReference type="Pfam" id="PF07479">
    <property type="entry name" value="NAD_Gly3P_dh_C"/>
    <property type="match status" value="1"/>
</dbReference>
<organism evidence="10 11">
    <name type="scientific">Plesiocystis pacifica SIR-1</name>
    <dbReference type="NCBI Taxonomy" id="391625"/>
    <lineage>
        <taxon>Bacteria</taxon>
        <taxon>Pseudomonadati</taxon>
        <taxon>Myxococcota</taxon>
        <taxon>Polyangia</taxon>
        <taxon>Nannocystales</taxon>
        <taxon>Nannocystaceae</taxon>
        <taxon>Plesiocystis</taxon>
    </lineage>
</organism>
<evidence type="ECO:0000313" key="10">
    <source>
        <dbReference type="EMBL" id="EDM74430.1"/>
    </source>
</evidence>
<dbReference type="Proteomes" id="UP000005801">
    <property type="component" value="Unassembled WGS sequence"/>
</dbReference>
<evidence type="ECO:0000256" key="6">
    <source>
        <dbReference type="ARBA" id="ARBA00023264"/>
    </source>
</evidence>
<dbReference type="STRING" id="391625.PPSIR1_27853"/>
<dbReference type="GO" id="GO:0008654">
    <property type="term" value="P:phospholipid biosynthetic process"/>
    <property type="evidence" value="ECO:0007669"/>
    <property type="project" value="UniProtKB-KW"/>
</dbReference>
<evidence type="ECO:0000313" key="11">
    <source>
        <dbReference type="Proteomes" id="UP000005801"/>
    </source>
</evidence>
<protein>
    <submittedName>
        <fullName evidence="10">Adrenodoxin reductase:NAD-dependent glycerol-3-phosphate dehydrogenase</fullName>
    </submittedName>
</protein>
<gene>
    <name evidence="10" type="ORF">PPSIR1_27853</name>
</gene>
<accession>A6GI86</accession>
<dbReference type="PANTHER" id="PTHR11728">
    <property type="entry name" value="GLYCEROL-3-PHOSPHATE DEHYDROGENASE"/>
    <property type="match status" value="1"/>
</dbReference>
<keyword evidence="3" id="KW-0560">Oxidoreductase</keyword>
<evidence type="ECO:0000256" key="2">
    <source>
        <dbReference type="ARBA" id="ARBA00022516"/>
    </source>
</evidence>
<dbReference type="SUPFAM" id="SSF48179">
    <property type="entry name" value="6-phosphogluconate dehydrogenase C-terminal domain-like"/>
    <property type="match status" value="1"/>
</dbReference>
<feature type="binding site" evidence="7">
    <location>
        <position position="126"/>
    </location>
    <ligand>
        <name>NAD(+)</name>
        <dbReference type="ChEBI" id="CHEBI:57540"/>
    </ligand>
</feature>
<keyword evidence="11" id="KW-1185">Reference proteome</keyword>
<dbReference type="InterPro" id="IPR011128">
    <property type="entry name" value="G3P_DH_NAD-dep_N"/>
</dbReference>
<evidence type="ECO:0000256" key="7">
    <source>
        <dbReference type="PIRSR" id="PIRSR000114-3"/>
    </source>
</evidence>
<dbReference type="SUPFAM" id="SSF51735">
    <property type="entry name" value="NAD(P)-binding Rossmann-fold domains"/>
    <property type="match status" value="1"/>
</dbReference>
<proteinExistence type="inferred from homology"/>
<dbReference type="InterPro" id="IPR006109">
    <property type="entry name" value="G3P_DH_NAD-dep_C"/>
</dbReference>
<feature type="domain" description="Glycerol-3-phosphate dehydrogenase NAD-dependent N-terminal" evidence="8">
    <location>
        <begin position="47"/>
        <end position="142"/>
    </location>
</feature>
<dbReference type="eggNOG" id="COG0240">
    <property type="taxonomic scope" value="Bacteria"/>
</dbReference>
<comment type="caution">
    <text evidence="10">The sequence shown here is derived from an EMBL/GenBank/DDBJ whole genome shotgun (WGS) entry which is preliminary data.</text>
</comment>
<dbReference type="InterPro" id="IPR013328">
    <property type="entry name" value="6PGD_dom2"/>
</dbReference>
<dbReference type="InterPro" id="IPR008927">
    <property type="entry name" value="6-PGluconate_DH-like_C_sf"/>
</dbReference>
<dbReference type="EMBL" id="ABCS01000131">
    <property type="protein sequence ID" value="EDM74430.1"/>
    <property type="molecule type" value="Genomic_DNA"/>
</dbReference>
<sequence>MSEAQEARPLVGIVGGGVFGRALVRAASRTGEVVVWSRRAPSFDLPNVRVSTDVAQLVDAELVLLAVPSRYVSLALDTLGHHLDGGHLLVHVSRGLLDDELRTLSAPMRSLTPCRRVGALAGPVSADLLDAGTPGAGVVGSEFPEVVEAVRAAIGGPTLRIYASSDLRGVELAAALTGILLFTIGVAKRVGFGPGTIGALATRGVAEVSRIGEALGAKPETFHGLACFGDLIAAVGGSQRPEMILGDAIAGGASSEDALAQAGGSVEGIEVAHRVAAFCERRGINAPLITAVSALVSGRLDTATAVRKLMGRQLKRE</sequence>
<feature type="binding site" evidence="7">
    <location>
        <begin position="15"/>
        <end position="20"/>
    </location>
    <ligand>
        <name>NAD(+)</name>
        <dbReference type="ChEBI" id="CHEBI:57540"/>
    </ligand>
</feature>
<evidence type="ECO:0000256" key="1">
    <source>
        <dbReference type="ARBA" id="ARBA00011009"/>
    </source>
</evidence>
<keyword evidence="5" id="KW-0594">Phospholipid biosynthesis</keyword>
<evidence type="ECO:0000259" key="8">
    <source>
        <dbReference type="Pfam" id="PF01210"/>
    </source>
</evidence>
<dbReference type="PANTHER" id="PTHR11728:SF1">
    <property type="entry name" value="GLYCEROL-3-PHOSPHATE DEHYDROGENASE [NAD(+)] 2, CHLOROPLASTIC"/>
    <property type="match status" value="1"/>
</dbReference>
<dbReference type="Pfam" id="PF01210">
    <property type="entry name" value="NAD_Gly3P_dh_N"/>
    <property type="match status" value="1"/>
</dbReference>
<dbReference type="OrthoDB" id="9812273at2"/>
<dbReference type="GO" id="GO:0005829">
    <property type="term" value="C:cytosol"/>
    <property type="evidence" value="ECO:0007669"/>
    <property type="project" value="TreeGrafter"/>
</dbReference>
<dbReference type="GO" id="GO:0051287">
    <property type="term" value="F:NAD binding"/>
    <property type="evidence" value="ECO:0007669"/>
    <property type="project" value="InterPro"/>
</dbReference>